<dbReference type="Pfam" id="PF13183">
    <property type="entry name" value="Fer4_8"/>
    <property type="match status" value="1"/>
</dbReference>
<dbReference type="GO" id="GO:0006089">
    <property type="term" value="P:lactate metabolic process"/>
    <property type="evidence" value="ECO:0007669"/>
    <property type="project" value="InterPro"/>
</dbReference>
<keyword evidence="2" id="KW-0408">Iron</keyword>
<dbReference type="PANTHER" id="PTHR47153">
    <property type="entry name" value="LACTATE UTILIZATION PROTEIN B"/>
    <property type="match status" value="1"/>
</dbReference>
<evidence type="ECO:0000259" key="5">
    <source>
        <dbReference type="PROSITE" id="PS51379"/>
    </source>
</evidence>
<dbReference type="Pfam" id="PF02589">
    <property type="entry name" value="LUD_dom"/>
    <property type="match status" value="1"/>
</dbReference>
<reference evidence="6" key="1">
    <citation type="submission" date="2019-08" db="EMBL/GenBank/DDBJ databases">
        <authorList>
            <person name="Kucharzyk K."/>
            <person name="Murdoch R.W."/>
            <person name="Higgins S."/>
            <person name="Loffler F."/>
        </authorList>
    </citation>
    <scope>NUCLEOTIDE SEQUENCE</scope>
</reference>
<dbReference type="GO" id="GO:0051539">
    <property type="term" value="F:4 iron, 4 sulfur cluster binding"/>
    <property type="evidence" value="ECO:0007669"/>
    <property type="project" value="UniProtKB-KW"/>
</dbReference>
<evidence type="ECO:0000256" key="2">
    <source>
        <dbReference type="ARBA" id="ARBA00022485"/>
    </source>
</evidence>
<evidence type="ECO:0000313" key="6">
    <source>
        <dbReference type="EMBL" id="MPM60088.1"/>
    </source>
</evidence>
<dbReference type="InterPro" id="IPR004452">
    <property type="entry name" value="LutB/LldF"/>
</dbReference>
<dbReference type="InterPro" id="IPR009051">
    <property type="entry name" value="Helical_ferredxn"/>
</dbReference>
<evidence type="ECO:0000256" key="3">
    <source>
        <dbReference type="ARBA" id="ARBA00022737"/>
    </source>
</evidence>
<evidence type="ECO:0000256" key="4">
    <source>
        <dbReference type="ARBA" id="ARBA00022982"/>
    </source>
</evidence>
<keyword evidence="2" id="KW-0479">Metal-binding</keyword>
<sequence>MGGISVTENEGNALMSTAFPRVHIVVAGIEKIIPRMSQLGLFYPLLAAHGTGQQITAYNTIFTGPKRNEEVDGPEKMYVILLDNGRTTVFDDNEAYESLACIRCGACLNACPVYKTIGGYTYNTTYSGPIGSVLTPFLKGFKDFSHLSFTSTLCGKCVEVCPVKIPLTDILLSNRRKSVEQGLRPISEKLMMKGFRMITANRGTLDLASGNLKNFVTLPLNYTAWGPKRVMPKFAKQSFSQQYKKANKESH</sequence>
<dbReference type="PROSITE" id="PS51379">
    <property type="entry name" value="4FE4S_FER_2"/>
    <property type="match status" value="1"/>
</dbReference>
<keyword evidence="4" id="KW-0249">Electron transport</keyword>
<organism evidence="6">
    <name type="scientific">bioreactor metagenome</name>
    <dbReference type="NCBI Taxonomy" id="1076179"/>
    <lineage>
        <taxon>unclassified sequences</taxon>
        <taxon>metagenomes</taxon>
        <taxon>ecological metagenomes</taxon>
    </lineage>
</organism>
<dbReference type="SUPFAM" id="SSF46548">
    <property type="entry name" value="alpha-helical ferredoxin"/>
    <property type="match status" value="1"/>
</dbReference>
<dbReference type="AlphaFoldDB" id="A0A645B4U8"/>
<evidence type="ECO:0000256" key="1">
    <source>
        <dbReference type="ARBA" id="ARBA00022448"/>
    </source>
</evidence>
<dbReference type="PROSITE" id="PS00198">
    <property type="entry name" value="4FE4S_FER_1"/>
    <property type="match status" value="1"/>
</dbReference>
<dbReference type="InterPro" id="IPR024569">
    <property type="entry name" value="LutB_C"/>
</dbReference>
<dbReference type="InterPro" id="IPR003741">
    <property type="entry name" value="LUD_dom"/>
</dbReference>
<dbReference type="InterPro" id="IPR017896">
    <property type="entry name" value="4Fe4S_Fe-S-bd"/>
</dbReference>
<comment type="caution">
    <text evidence="6">The sequence shown here is derived from an EMBL/GenBank/DDBJ whole genome shotgun (WGS) entry which is preliminary data.</text>
</comment>
<dbReference type="InterPro" id="IPR024185">
    <property type="entry name" value="FTHF_cligase-like_sf"/>
</dbReference>
<feature type="domain" description="4Fe-4S ferredoxin-type" evidence="5">
    <location>
        <begin position="92"/>
        <end position="123"/>
    </location>
</feature>
<protein>
    <submittedName>
        <fullName evidence="6">Lactate utilization protein B</fullName>
    </submittedName>
</protein>
<keyword evidence="1" id="KW-0813">Transport</keyword>
<keyword evidence="2" id="KW-0004">4Fe-4S</keyword>
<dbReference type="InterPro" id="IPR017900">
    <property type="entry name" value="4Fe4S_Fe_S_CS"/>
</dbReference>
<accession>A0A645B4U8</accession>
<gene>
    <name evidence="6" type="primary">lutB_15</name>
    <name evidence="6" type="ORF">SDC9_106935</name>
</gene>
<name>A0A645B4U8_9ZZZZ</name>
<dbReference type="EMBL" id="VSSQ01017621">
    <property type="protein sequence ID" value="MPM60088.1"/>
    <property type="molecule type" value="Genomic_DNA"/>
</dbReference>
<keyword evidence="2" id="KW-0411">Iron-sulfur</keyword>
<dbReference type="Gene3D" id="3.40.50.10420">
    <property type="entry name" value="NagB/RpiA/CoA transferase-like"/>
    <property type="match status" value="1"/>
</dbReference>
<proteinExistence type="predicted"/>
<dbReference type="Gene3D" id="1.10.1060.10">
    <property type="entry name" value="Alpha-helical ferredoxin"/>
    <property type="match status" value="1"/>
</dbReference>
<dbReference type="Pfam" id="PF11870">
    <property type="entry name" value="LutB_C"/>
    <property type="match status" value="1"/>
</dbReference>
<keyword evidence="3" id="KW-0677">Repeat</keyword>
<dbReference type="PANTHER" id="PTHR47153:SF2">
    <property type="entry name" value="LACTATE UTILIZATION PROTEIN B"/>
    <property type="match status" value="1"/>
</dbReference>